<dbReference type="Pfam" id="PF01381">
    <property type="entry name" value="HTH_3"/>
    <property type="match status" value="1"/>
</dbReference>
<evidence type="ECO:0000313" key="3">
    <source>
        <dbReference type="Proteomes" id="UP000027931"/>
    </source>
</evidence>
<dbReference type="GO" id="GO:0003677">
    <property type="term" value="F:DNA binding"/>
    <property type="evidence" value="ECO:0007669"/>
    <property type="project" value="InterPro"/>
</dbReference>
<dbReference type="SUPFAM" id="SSF47413">
    <property type="entry name" value="lambda repressor-like DNA-binding domains"/>
    <property type="match status" value="1"/>
</dbReference>
<dbReference type="EMBL" id="JMIR01000003">
    <property type="protein sequence ID" value="KEO84721.1"/>
    <property type="molecule type" value="Genomic_DNA"/>
</dbReference>
<dbReference type="AlphaFoldDB" id="A0A074LRG5"/>
<gene>
    <name evidence="2" type="ORF">EL26_04175</name>
</gene>
<dbReference type="Pfam" id="PF13181">
    <property type="entry name" value="TPR_8"/>
    <property type="match status" value="1"/>
</dbReference>
<dbReference type="SMART" id="SM00530">
    <property type="entry name" value="HTH_XRE"/>
    <property type="match status" value="1"/>
</dbReference>
<dbReference type="STRING" id="1157490.EL26_04175"/>
<accession>A0A074LRG5</accession>
<dbReference type="Proteomes" id="UP000027931">
    <property type="component" value="Unassembled WGS sequence"/>
</dbReference>
<name>A0A074LRG5_9BACL</name>
<evidence type="ECO:0000259" key="1">
    <source>
        <dbReference type="PROSITE" id="PS50943"/>
    </source>
</evidence>
<dbReference type="eggNOG" id="COG1396">
    <property type="taxonomic scope" value="Bacteria"/>
</dbReference>
<dbReference type="OrthoDB" id="2470999at2"/>
<dbReference type="SUPFAM" id="SSF48452">
    <property type="entry name" value="TPR-like"/>
    <property type="match status" value="1"/>
</dbReference>
<dbReference type="InterPro" id="IPR053163">
    <property type="entry name" value="HTH-type_regulator_Rgg"/>
</dbReference>
<proteinExistence type="predicted"/>
<feature type="domain" description="HTH cro/C1-type" evidence="1">
    <location>
        <begin position="20"/>
        <end position="73"/>
    </location>
</feature>
<comment type="caution">
    <text evidence="2">The sequence shown here is derived from an EMBL/GenBank/DDBJ whole genome shotgun (WGS) entry which is preliminary data.</text>
</comment>
<dbReference type="InterPro" id="IPR019734">
    <property type="entry name" value="TPR_rpt"/>
</dbReference>
<dbReference type="InterPro" id="IPR010982">
    <property type="entry name" value="Lambda_DNA-bd_dom_sf"/>
</dbReference>
<dbReference type="InterPro" id="IPR001387">
    <property type="entry name" value="Cro/C1-type_HTH"/>
</dbReference>
<dbReference type="PANTHER" id="PTHR37038:SF14">
    <property type="entry name" value="TRANSCRIPTIONAL ACTIVATOR"/>
    <property type="match status" value="1"/>
</dbReference>
<dbReference type="PROSITE" id="PS50943">
    <property type="entry name" value="HTH_CROC1"/>
    <property type="match status" value="1"/>
</dbReference>
<keyword evidence="3" id="KW-1185">Reference proteome</keyword>
<evidence type="ECO:0000313" key="2">
    <source>
        <dbReference type="EMBL" id="KEO84721.1"/>
    </source>
</evidence>
<protein>
    <recommendedName>
        <fullName evidence="1">HTH cro/C1-type domain-containing protein</fullName>
    </recommendedName>
</protein>
<dbReference type="InterPro" id="IPR011990">
    <property type="entry name" value="TPR-like_helical_dom_sf"/>
</dbReference>
<organism evidence="2 3">
    <name type="scientific">Tumebacillus flagellatus</name>
    <dbReference type="NCBI Taxonomy" id="1157490"/>
    <lineage>
        <taxon>Bacteria</taxon>
        <taxon>Bacillati</taxon>
        <taxon>Bacillota</taxon>
        <taxon>Bacilli</taxon>
        <taxon>Bacillales</taxon>
        <taxon>Alicyclobacillaceae</taxon>
        <taxon>Tumebacillus</taxon>
    </lineage>
</organism>
<dbReference type="RefSeq" id="WP_052035961.1">
    <property type="nucleotide sequence ID" value="NZ_JMIR01000003.1"/>
</dbReference>
<reference evidence="2 3" key="1">
    <citation type="journal article" date="2013" name="Int. J. Syst. Evol. Microbiol.">
        <title>Tumebacillus flagellatus sp. nov., an alpha-amylase/pullulanase-producing bacterium isolated from cassava wastewater.</title>
        <authorList>
            <person name="Wang Q."/>
            <person name="Xie N."/>
            <person name="Qin Y."/>
            <person name="Shen N."/>
            <person name="Zhu J."/>
            <person name="Mi H."/>
            <person name="Huang R."/>
        </authorList>
    </citation>
    <scope>NUCLEOTIDE SEQUENCE [LARGE SCALE GENOMIC DNA]</scope>
    <source>
        <strain evidence="2 3">GST4</strain>
    </source>
</reference>
<dbReference type="Gene3D" id="1.25.40.10">
    <property type="entry name" value="Tetratricopeptide repeat domain"/>
    <property type="match status" value="2"/>
</dbReference>
<sequence length="372" mass="41698">MNAHGNSSPLKDSAVLGPLLKRLRQAHGLSQRDLAKDLCTSSMISQLESGRAAPSLDLLNQLAKRLEVSLDYFFQERDLSADTLRVSLAKAHLAARRYDEALPLLQDLLNSTDPLPDPLDTVMDLCTCCLHLGNTRNTERLLQFLSEHDMNDDPDFQARLLHVQSQLHIEAKRYHKAIPLLEKSLAILDSRAKASTLHTLARLYTELGDLEKAKVYCEQAAAVAGPVQSLLDQAGTYLQLAKNCHAKQHYSQSIHYADRARALAELHHHRLLAEKTKLQQASLRNKRDGRELLAESVFSIESEIGRDAAILQFEKKAADHLAANQLFDYSDDLAHLAWILADEQDFHGACNLLLHARTLTQHELKKRGIQLT</sequence>
<dbReference type="CDD" id="cd00093">
    <property type="entry name" value="HTH_XRE"/>
    <property type="match status" value="1"/>
</dbReference>
<dbReference type="PANTHER" id="PTHR37038">
    <property type="entry name" value="TRANSCRIPTIONAL REGULATOR-RELATED"/>
    <property type="match status" value="1"/>
</dbReference>
<dbReference type="Gene3D" id="1.10.260.40">
    <property type="entry name" value="lambda repressor-like DNA-binding domains"/>
    <property type="match status" value="1"/>
</dbReference>
<dbReference type="Pfam" id="PF13176">
    <property type="entry name" value="TPR_7"/>
    <property type="match status" value="1"/>
</dbReference>
<dbReference type="SMART" id="SM00028">
    <property type="entry name" value="TPR"/>
    <property type="match status" value="3"/>
</dbReference>